<gene>
    <name evidence="1" type="ORF">WCD41_23140</name>
</gene>
<dbReference type="RefSeq" id="WP_337716861.1">
    <property type="nucleotide sequence ID" value="NZ_JBBEGL010000006.1"/>
</dbReference>
<dbReference type="SUPFAM" id="SSF54637">
    <property type="entry name" value="Thioesterase/thiol ester dehydrase-isomerase"/>
    <property type="match status" value="2"/>
</dbReference>
<sequence>MHAAVGARLRAIEPGRAEATMPAADPDGLDAALWVLADFVSGLAVTGTLGSGERITTLRLTLHVIARDGVTGTLHGTGWLDEKSEVGLSTAVITDDDGRTVARAVGRNAILADEVAASTWPGHAPAWSDPPRRAADLLADGAAPDPASVNHAGVVQGGMLASLPARALADLLGGPADEATATFLRAVPAGPSDGRTLHTAPELEHGGRRLRSGRVVLRHGDDRTVLTVTGLRYAP</sequence>
<proteinExistence type="predicted"/>
<evidence type="ECO:0008006" key="3">
    <source>
        <dbReference type="Google" id="ProtNLM"/>
    </source>
</evidence>
<dbReference type="Proteomes" id="UP001370100">
    <property type="component" value="Unassembled WGS sequence"/>
</dbReference>
<dbReference type="InterPro" id="IPR029069">
    <property type="entry name" value="HotDog_dom_sf"/>
</dbReference>
<organism evidence="1 2">
    <name type="scientific">Actinomycetospora aeridis</name>
    <dbReference type="NCBI Taxonomy" id="3129231"/>
    <lineage>
        <taxon>Bacteria</taxon>
        <taxon>Bacillati</taxon>
        <taxon>Actinomycetota</taxon>
        <taxon>Actinomycetes</taxon>
        <taxon>Pseudonocardiales</taxon>
        <taxon>Pseudonocardiaceae</taxon>
        <taxon>Actinomycetospora</taxon>
    </lineage>
</organism>
<evidence type="ECO:0000313" key="1">
    <source>
        <dbReference type="EMBL" id="MEJ2889374.1"/>
    </source>
</evidence>
<protein>
    <recommendedName>
        <fullName evidence="3">Thioesterase superfamily protein</fullName>
    </recommendedName>
</protein>
<dbReference type="EMBL" id="JBBEGL010000006">
    <property type="protein sequence ID" value="MEJ2889374.1"/>
    <property type="molecule type" value="Genomic_DNA"/>
</dbReference>
<dbReference type="Gene3D" id="3.10.129.10">
    <property type="entry name" value="Hotdog Thioesterase"/>
    <property type="match status" value="1"/>
</dbReference>
<reference evidence="1 2" key="1">
    <citation type="submission" date="2024-03" db="EMBL/GenBank/DDBJ databases">
        <title>Actinomycetospora sp. OC33-EN06, a novel actinomycete isolated from wild orchid (Aerides multiflora).</title>
        <authorList>
            <person name="Suriyachadkun C."/>
        </authorList>
    </citation>
    <scope>NUCLEOTIDE SEQUENCE [LARGE SCALE GENOMIC DNA]</scope>
    <source>
        <strain evidence="1 2">OC33-EN06</strain>
    </source>
</reference>
<keyword evidence="2" id="KW-1185">Reference proteome</keyword>
<comment type="caution">
    <text evidence="1">The sequence shown here is derived from an EMBL/GenBank/DDBJ whole genome shotgun (WGS) entry which is preliminary data.</text>
</comment>
<name>A0ABU8NDA2_9PSEU</name>
<accession>A0ABU8NDA2</accession>
<evidence type="ECO:0000313" key="2">
    <source>
        <dbReference type="Proteomes" id="UP001370100"/>
    </source>
</evidence>